<evidence type="ECO:0000313" key="2">
    <source>
        <dbReference type="EMBL" id="EYE93880.1"/>
    </source>
</evidence>
<evidence type="ECO:0000313" key="3">
    <source>
        <dbReference type="Proteomes" id="UP000019804"/>
    </source>
</evidence>
<keyword evidence="3" id="KW-1185">Reference proteome</keyword>
<feature type="domain" description="Glycoside hydrolase family 49 N-terminal" evidence="1">
    <location>
        <begin position="2"/>
        <end position="120"/>
    </location>
</feature>
<dbReference type="InterPro" id="IPR023226">
    <property type="entry name" value="Glyco_hydro_49_N_dom"/>
</dbReference>
<dbReference type="GO" id="GO:0004553">
    <property type="term" value="F:hydrolase activity, hydrolyzing O-glycosyl compounds"/>
    <property type="evidence" value="ECO:0007669"/>
    <property type="project" value="InterPro"/>
</dbReference>
<gene>
    <name evidence="2" type="ORF">EURHEDRAFT_112976</name>
</gene>
<sequence>MMAWLQFLCSRDVVVNVTRLDDKNVSAKDVAIRPPNLQIEVTVQGSSDFISVPYSLDTHGVRFSVEFADDIWEYRNAGPGVNSHYVQNVNPYGDYYVPSYNVLMPTVGREPPSALLIFASLFPPWDMVPSKHDDLYEVSPGYVSGLNAINKSAIAFNAGVYYFTGNVHAILSPSVKWVYLALGAYVKGAVQYMNSDSPLKAGGFGVLSGEQFFYQANVP</sequence>
<dbReference type="Gene3D" id="2.60.350.10">
    <property type="entry name" value="Dextranase, N-terminal"/>
    <property type="match status" value="1"/>
</dbReference>
<dbReference type="EMBL" id="KK088429">
    <property type="protein sequence ID" value="EYE93880.1"/>
    <property type="molecule type" value="Genomic_DNA"/>
</dbReference>
<evidence type="ECO:0000259" key="1">
    <source>
        <dbReference type="Pfam" id="PF17433"/>
    </source>
</evidence>
<dbReference type="STRING" id="1388766.A0A017SCC7"/>
<reference evidence="3" key="1">
    <citation type="journal article" date="2014" name="Nat. Commun.">
        <title>Genomic adaptations of the halophilic Dead Sea filamentous fungus Eurotium rubrum.</title>
        <authorList>
            <person name="Kis-Papo T."/>
            <person name="Weig A.R."/>
            <person name="Riley R."/>
            <person name="Persoh D."/>
            <person name="Salamov A."/>
            <person name="Sun H."/>
            <person name="Lipzen A."/>
            <person name="Wasser S.P."/>
            <person name="Rambold G."/>
            <person name="Grigoriev I.V."/>
            <person name="Nevo E."/>
        </authorList>
    </citation>
    <scope>NUCLEOTIDE SEQUENCE [LARGE SCALE GENOMIC DNA]</scope>
    <source>
        <strain evidence="3">CBS 135680</strain>
    </source>
</reference>
<dbReference type="Gene3D" id="2.160.20.10">
    <property type="entry name" value="Single-stranded right-handed beta-helix, Pectin lyase-like"/>
    <property type="match status" value="1"/>
</dbReference>
<dbReference type="Pfam" id="PF17433">
    <property type="entry name" value="Glyco_hydro_49N"/>
    <property type="match status" value="1"/>
</dbReference>
<protein>
    <recommendedName>
        <fullName evidence="1">Glycoside hydrolase family 49 N-terminal domain-containing protein</fullName>
    </recommendedName>
</protein>
<organism evidence="2 3">
    <name type="scientific">Aspergillus ruber (strain CBS 135680)</name>
    <dbReference type="NCBI Taxonomy" id="1388766"/>
    <lineage>
        <taxon>Eukaryota</taxon>
        <taxon>Fungi</taxon>
        <taxon>Dikarya</taxon>
        <taxon>Ascomycota</taxon>
        <taxon>Pezizomycotina</taxon>
        <taxon>Eurotiomycetes</taxon>
        <taxon>Eurotiomycetidae</taxon>
        <taxon>Eurotiales</taxon>
        <taxon>Aspergillaceae</taxon>
        <taxon>Aspergillus</taxon>
        <taxon>Aspergillus subgen. Aspergillus</taxon>
    </lineage>
</organism>
<dbReference type="SUPFAM" id="SSF101596">
    <property type="entry name" value="Dextranase, N-terminal domain"/>
    <property type="match status" value="1"/>
</dbReference>
<dbReference type="InterPro" id="IPR012334">
    <property type="entry name" value="Pectin_lyas_fold"/>
</dbReference>
<accession>A0A017SCC7</accession>
<name>A0A017SCC7_ASPRC</name>
<dbReference type="RefSeq" id="XP_040637568.1">
    <property type="nucleotide sequence ID" value="XM_040777695.1"/>
</dbReference>
<dbReference type="AlphaFoldDB" id="A0A017SCC7"/>
<dbReference type="InterPro" id="IPR035953">
    <property type="entry name" value="Dextranase_N-ter"/>
</dbReference>
<dbReference type="HOGENOM" id="CLU_1261248_0_0_1"/>
<proteinExistence type="predicted"/>
<dbReference type="Proteomes" id="UP000019804">
    <property type="component" value="Unassembled WGS sequence"/>
</dbReference>
<dbReference type="OrthoDB" id="406508at2759"/>
<dbReference type="GeneID" id="63692819"/>